<evidence type="ECO:0000313" key="7">
    <source>
        <dbReference type="EMBL" id="ORY75356.1"/>
    </source>
</evidence>
<evidence type="ECO:0000256" key="1">
    <source>
        <dbReference type="ARBA" id="ARBA00005641"/>
    </source>
</evidence>
<dbReference type="InterPro" id="IPR001547">
    <property type="entry name" value="Glyco_hydro_5"/>
</dbReference>
<keyword evidence="5" id="KW-0732">Signal</keyword>
<comment type="caution">
    <text evidence="7">The sequence shown here is derived from an EMBL/GenBank/DDBJ whole genome shotgun (WGS) entry which is preliminary data.</text>
</comment>
<dbReference type="GO" id="GO:0009986">
    <property type="term" value="C:cell surface"/>
    <property type="evidence" value="ECO:0007669"/>
    <property type="project" value="TreeGrafter"/>
</dbReference>
<feature type="signal peptide" evidence="5">
    <location>
        <begin position="1"/>
        <end position="18"/>
    </location>
</feature>
<dbReference type="OrthoDB" id="62120at2759"/>
<protein>
    <submittedName>
        <fullName evidence="7">Glycoside hydrolase superfamily</fullName>
    </submittedName>
</protein>
<dbReference type="PANTHER" id="PTHR31297:SF42">
    <property type="entry name" value="GLYCOSIDE HYDROLASE FAMILY 5 DOMAIN-CONTAINING PROTEIN"/>
    <property type="match status" value="1"/>
</dbReference>
<name>A0A1Y2EW48_9BASI</name>
<dbReference type="FunCoup" id="A0A1Y2EW48">
    <property type="interactions" value="19"/>
</dbReference>
<dbReference type="GO" id="GO:0005576">
    <property type="term" value="C:extracellular region"/>
    <property type="evidence" value="ECO:0007669"/>
    <property type="project" value="TreeGrafter"/>
</dbReference>
<dbReference type="SUPFAM" id="SSF51445">
    <property type="entry name" value="(Trans)glycosidases"/>
    <property type="match status" value="1"/>
</dbReference>
<dbReference type="Pfam" id="PF00150">
    <property type="entry name" value="Cellulase"/>
    <property type="match status" value="1"/>
</dbReference>
<feature type="domain" description="Glycoside hydrolase family 5" evidence="6">
    <location>
        <begin position="141"/>
        <end position="381"/>
    </location>
</feature>
<reference evidence="7 8" key="1">
    <citation type="submission" date="2016-07" db="EMBL/GenBank/DDBJ databases">
        <title>Pervasive Adenine N6-methylation of Active Genes in Fungi.</title>
        <authorList>
            <consortium name="DOE Joint Genome Institute"/>
            <person name="Mondo S.J."/>
            <person name="Dannebaum R.O."/>
            <person name="Kuo R.C."/>
            <person name="Labutti K."/>
            <person name="Haridas S."/>
            <person name="Kuo A."/>
            <person name="Salamov A."/>
            <person name="Ahrendt S.R."/>
            <person name="Lipzen A."/>
            <person name="Sullivan W."/>
            <person name="Andreopoulos W.B."/>
            <person name="Clum A."/>
            <person name="Lindquist E."/>
            <person name="Daum C."/>
            <person name="Ramamoorthy G.K."/>
            <person name="Gryganskyi A."/>
            <person name="Culley D."/>
            <person name="Magnuson J.K."/>
            <person name="James T.Y."/>
            <person name="O'Malley M.A."/>
            <person name="Stajich J.E."/>
            <person name="Spatafora J.W."/>
            <person name="Visel A."/>
            <person name="Grigoriev I.V."/>
        </authorList>
    </citation>
    <scope>NUCLEOTIDE SEQUENCE [LARGE SCALE GENOMIC DNA]</scope>
    <source>
        <strain evidence="7 8">62-1032</strain>
    </source>
</reference>
<dbReference type="InterPro" id="IPR050386">
    <property type="entry name" value="Glycosyl_hydrolase_5"/>
</dbReference>
<proteinExistence type="inferred from homology"/>
<accession>A0A1Y2EW48</accession>
<comment type="similarity">
    <text evidence="1 4">Belongs to the glycosyl hydrolase 5 (cellulase A) family.</text>
</comment>
<keyword evidence="2 4" id="KW-0378">Hydrolase</keyword>
<organism evidence="7 8">
    <name type="scientific">Leucosporidium creatinivorum</name>
    <dbReference type="NCBI Taxonomy" id="106004"/>
    <lineage>
        <taxon>Eukaryota</taxon>
        <taxon>Fungi</taxon>
        <taxon>Dikarya</taxon>
        <taxon>Basidiomycota</taxon>
        <taxon>Pucciniomycotina</taxon>
        <taxon>Microbotryomycetes</taxon>
        <taxon>Leucosporidiales</taxon>
        <taxon>Leucosporidium</taxon>
    </lineage>
</organism>
<keyword evidence="8" id="KW-1185">Reference proteome</keyword>
<evidence type="ECO:0000256" key="5">
    <source>
        <dbReference type="SAM" id="SignalP"/>
    </source>
</evidence>
<dbReference type="GO" id="GO:0009251">
    <property type="term" value="P:glucan catabolic process"/>
    <property type="evidence" value="ECO:0007669"/>
    <property type="project" value="TreeGrafter"/>
</dbReference>
<dbReference type="InterPro" id="IPR017853">
    <property type="entry name" value="GH"/>
</dbReference>
<keyword evidence="3 4" id="KW-0326">Glycosidase</keyword>
<dbReference type="EMBL" id="MCGR01000038">
    <property type="protein sequence ID" value="ORY75356.1"/>
    <property type="molecule type" value="Genomic_DNA"/>
</dbReference>
<evidence type="ECO:0000256" key="3">
    <source>
        <dbReference type="ARBA" id="ARBA00023295"/>
    </source>
</evidence>
<evidence type="ECO:0000259" key="6">
    <source>
        <dbReference type="Pfam" id="PF00150"/>
    </source>
</evidence>
<sequence length="492" mass="54052">MVRTSALLLLALPLAASALETPLSRRAQRHQSEDLFGAQLALDMQMMQEAGYNISEALGASDELERLQKTLQKRAATTGFNYGGSSKVRGVNLGGWLVSEPFIKPSLFLGVHKRDSRIVDEYTFCRYHPDGRAAARAALMQHWASWMTEADIKAIAAAGLNHVRIPIGYWALGVVPANEYYISGALYYLKLAVLWAGRANLRVLIDLHGAPGSQNGFDNSGRQGPIEWHTSADNVARTKKLLLALVAEFQQSKYTNIVTAIQPLNEPAGFVDGVLPVAKQYYLDSYKIVRFGGTSKANKLLFNIHDVFVGLSYWTGFMAKATSYSNVMSDTHIYTMFDDVQIKYTDAQRIQKYCSYSSDVSALSAGGKRPIVGEWTAASTDCSGKIPGITYKSTDTVKGLGGGARYDGTAIGATYKVGSCTGKTGSGANFSSAYKASLRKFYEVQTTVYERGSGWIMWTWKMESGDDWSYQAGLKYGWIPKNPTEKKYGNQC</sequence>
<feature type="chain" id="PRO_5012485982" evidence="5">
    <location>
        <begin position="19"/>
        <end position="492"/>
    </location>
</feature>
<evidence type="ECO:0000256" key="2">
    <source>
        <dbReference type="ARBA" id="ARBA00022801"/>
    </source>
</evidence>
<dbReference type="Proteomes" id="UP000193467">
    <property type="component" value="Unassembled WGS sequence"/>
</dbReference>
<dbReference type="AlphaFoldDB" id="A0A1Y2EW48"/>
<dbReference type="PANTHER" id="PTHR31297">
    <property type="entry name" value="GLUCAN ENDO-1,6-BETA-GLUCOSIDASE B"/>
    <property type="match status" value="1"/>
</dbReference>
<evidence type="ECO:0000256" key="4">
    <source>
        <dbReference type="RuleBase" id="RU361153"/>
    </source>
</evidence>
<evidence type="ECO:0000313" key="8">
    <source>
        <dbReference type="Proteomes" id="UP000193467"/>
    </source>
</evidence>
<gene>
    <name evidence="7" type="ORF">BCR35DRAFT_280884</name>
</gene>
<dbReference type="Gene3D" id="3.20.20.80">
    <property type="entry name" value="Glycosidases"/>
    <property type="match status" value="1"/>
</dbReference>
<dbReference type="InParanoid" id="A0A1Y2EW48"/>
<dbReference type="GO" id="GO:0008422">
    <property type="term" value="F:beta-glucosidase activity"/>
    <property type="evidence" value="ECO:0007669"/>
    <property type="project" value="TreeGrafter"/>
</dbReference>
<dbReference type="STRING" id="106004.A0A1Y2EW48"/>